<feature type="transmembrane region" description="Helical" evidence="6">
    <location>
        <begin position="416"/>
        <end position="435"/>
    </location>
</feature>
<dbReference type="InterPro" id="IPR013525">
    <property type="entry name" value="ABC2_TM"/>
</dbReference>
<dbReference type="InterPro" id="IPR027417">
    <property type="entry name" value="P-loop_NTPase"/>
</dbReference>
<dbReference type="WBParaSite" id="Pan_g1743.t1">
    <property type="protein sequence ID" value="Pan_g1743.t1"/>
    <property type="gene ID" value="Pan_g1743"/>
</dbReference>
<sequence>MAHGKIICSGSSQFLKTKYATGIILVIDLEVSHRENMETVEKCANAVLDAVKQHVPDAELYGPISYQFNIVLQAKHRPLFPVLFEDLEKKQAELKIESFDVTMNTLDQVFVNVTKQNTEDIKPDEEIKQFIENRKDISTGVCLIFKQFVALLLRRFHTFRRDVLQILLIILCLALIGCTIPIKYKYQKDLLKVEYVETDVVDSQSIDLDYVTHFKNMPVGIFDYGGFQDVKAKLTAKLASMGVEVRHYGFKETSEDRYKQYIKARYTLPVPAVFFFLGKTKLLSLYNPGLANADFFAQQLYYDAMFPDATIKASVAFQPITSETESTPKPKKKPLDLSWLIMLLVYPIIFALPVFIYTGERVSGAVHLYARTSMKRITYWATALITDISIILIVNILIGTILFAAKFYHVSCMGPYYLSMIAMSFGFLMQTYVVSHLFNSANVNFTLLIVYNIVLTFMVFMAATMLPVINYVAVVMPGLAMIDMLARMNYMCNEAVSFTEVFECEGGQCHLHPVLLMLGSNVTFSIILVLVLGIPRLLGLFTSRNTSGTDPNESPDVTKERARVNEGGIEAHAVVAMGLNKSFNKCFLTESKTVVTDVTFGVGKNECFGLLGPNGAGKSTTFNMMTAMLRPTAGNAYVGGVSVNKSPYKHQKDLLKTEYVETDVVSKSVDLDYTAHFKNMPVAIFDYGGFADVKAKLVAKLESMGVEVRDYGIKDNDKDRAKQYAKARYLLPVPAIIYFLGETNLISMYNPGLDNADFFAQQMYYDAMLPDATIKAAIAFEPIKTKHESTLQPENADVDFSTLILILVYPIIFALPVFIYTGERVSGAVHLYARTSMTRITYWAAAMITDISIILIVNILIGTILFAAKFYHVSCMGPYYLSMIAMSFGFLMQTYVVSHLFNSANVNFTLLIIYNLIFTFMFFAAMIFISLHFKQIVYVRAVMPSLAMIDMLERMDLMCNESVGFTKLFECQKGQCDLHPMIMMLGSTVVFGILLALVLGVPRLLGLCTSRNTSRSDNNESPDVAKERERVNEGGIEAHAVVAMGLKKEFGFCPQKESILQDLTVYETFLLFARLNGISQTYEIARSVMNCLQLATRKNILIRRCSGGEKRRISIGIALITDPNILMLDEPTAGVDPHTRRFVWEVLITLKNTGASMVLTSHSMEECEALCTRIAFLTHGRLKALGTSQHLKHVLGNQYLLNVSLTVPNEKLVEELHKQFTEKFQATGENPPTEIVLQWTFPKTNQTMSTMYKTLDEVVASANEQYPLPAEVSGSQEPTSTQSNESMKRPAAIRDCMITGATLEDIFVKLAQVEEKTKGLI</sequence>
<feature type="transmembrane region" description="Helical" evidence="6">
    <location>
        <begin position="800"/>
        <end position="821"/>
    </location>
</feature>
<dbReference type="Pfam" id="PF00005">
    <property type="entry name" value="ABC_tran"/>
    <property type="match status" value="2"/>
</dbReference>
<protein>
    <submittedName>
        <fullName evidence="9">ABC transporter domain-containing protein</fullName>
    </submittedName>
</protein>
<proteinExistence type="predicted"/>
<dbReference type="GO" id="GO:0005319">
    <property type="term" value="F:lipid transporter activity"/>
    <property type="evidence" value="ECO:0007669"/>
    <property type="project" value="TreeGrafter"/>
</dbReference>
<dbReference type="Gene3D" id="3.40.50.300">
    <property type="entry name" value="P-loop containing nucleotide triphosphate hydrolases"/>
    <property type="match status" value="2"/>
</dbReference>
<evidence type="ECO:0000313" key="9">
    <source>
        <dbReference type="WBParaSite" id="Pan_g1743.t1"/>
    </source>
</evidence>
<feature type="transmembrane region" description="Helical" evidence="6">
    <location>
        <begin position="337"/>
        <end position="357"/>
    </location>
</feature>
<feature type="transmembrane region" description="Helical" evidence="6">
    <location>
        <begin position="908"/>
        <end position="929"/>
    </location>
</feature>
<dbReference type="GO" id="GO:0016020">
    <property type="term" value="C:membrane"/>
    <property type="evidence" value="ECO:0007669"/>
    <property type="project" value="UniProtKB-SubCell"/>
</dbReference>
<comment type="subcellular location">
    <subcellularLocation>
        <location evidence="1">Membrane</location>
        <topology evidence="1">Multi-pass membrane protein</topology>
    </subcellularLocation>
</comment>
<dbReference type="Pfam" id="PF12698">
    <property type="entry name" value="ABC2_membrane_3"/>
    <property type="match status" value="2"/>
</dbReference>
<evidence type="ECO:0000256" key="6">
    <source>
        <dbReference type="SAM" id="Phobius"/>
    </source>
</evidence>
<organism evidence="8 9">
    <name type="scientific">Panagrellus redivivus</name>
    <name type="common">Microworm</name>
    <dbReference type="NCBI Taxonomy" id="6233"/>
    <lineage>
        <taxon>Eukaryota</taxon>
        <taxon>Metazoa</taxon>
        <taxon>Ecdysozoa</taxon>
        <taxon>Nematoda</taxon>
        <taxon>Chromadorea</taxon>
        <taxon>Rhabditida</taxon>
        <taxon>Tylenchina</taxon>
        <taxon>Panagrolaimomorpha</taxon>
        <taxon>Panagrolaimoidea</taxon>
        <taxon>Panagrolaimidae</taxon>
        <taxon>Panagrellus</taxon>
    </lineage>
</organism>
<dbReference type="PROSITE" id="PS00211">
    <property type="entry name" value="ABC_TRANSPORTER_1"/>
    <property type="match status" value="1"/>
</dbReference>
<dbReference type="InterPro" id="IPR017871">
    <property type="entry name" value="ABC_transporter-like_CS"/>
</dbReference>
<dbReference type="InterPro" id="IPR003439">
    <property type="entry name" value="ABC_transporter-like_ATP-bd"/>
</dbReference>
<evidence type="ECO:0000256" key="5">
    <source>
        <dbReference type="SAM" id="MobiDB-lite"/>
    </source>
</evidence>
<keyword evidence="3 6" id="KW-1133">Transmembrane helix</keyword>
<feature type="transmembrane region" description="Helical" evidence="6">
    <location>
        <begin position="842"/>
        <end position="867"/>
    </location>
</feature>
<dbReference type="InterPro" id="IPR026082">
    <property type="entry name" value="ABCA"/>
</dbReference>
<feature type="transmembrane region" description="Helical" evidence="6">
    <location>
        <begin position="510"/>
        <end position="534"/>
    </location>
</feature>
<feature type="transmembrane region" description="Helical" evidence="6">
    <location>
        <begin position="377"/>
        <end position="404"/>
    </location>
</feature>
<keyword evidence="8" id="KW-1185">Reference proteome</keyword>
<evidence type="ECO:0000259" key="7">
    <source>
        <dbReference type="PROSITE" id="PS50893"/>
    </source>
</evidence>
<dbReference type="GO" id="GO:0005524">
    <property type="term" value="F:ATP binding"/>
    <property type="evidence" value="ECO:0007669"/>
    <property type="project" value="InterPro"/>
</dbReference>
<dbReference type="PROSITE" id="PS50893">
    <property type="entry name" value="ABC_TRANSPORTER_2"/>
    <property type="match status" value="1"/>
</dbReference>
<feature type="domain" description="ABC transporter" evidence="7">
    <location>
        <begin position="574"/>
        <end position="1204"/>
    </location>
</feature>
<feature type="compositionally biased region" description="Polar residues" evidence="5">
    <location>
        <begin position="1273"/>
        <end position="1285"/>
    </location>
</feature>
<reference evidence="8" key="1">
    <citation type="journal article" date="2013" name="Genetics">
        <title>The draft genome and transcriptome of Panagrellus redivivus are shaped by the harsh demands of a free-living lifestyle.</title>
        <authorList>
            <person name="Srinivasan J."/>
            <person name="Dillman A.R."/>
            <person name="Macchietto M.G."/>
            <person name="Heikkinen L."/>
            <person name="Lakso M."/>
            <person name="Fracchia K.M."/>
            <person name="Antoshechkin I."/>
            <person name="Mortazavi A."/>
            <person name="Wong G."/>
            <person name="Sternberg P.W."/>
        </authorList>
    </citation>
    <scope>NUCLEOTIDE SEQUENCE [LARGE SCALE GENOMIC DNA]</scope>
    <source>
        <strain evidence="8">MT8872</strain>
    </source>
</reference>
<dbReference type="Proteomes" id="UP000492821">
    <property type="component" value="Unassembled WGS sequence"/>
</dbReference>
<feature type="transmembrane region" description="Helical" evidence="6">
    <location>
        <begin position="729"/>
        <end position="749"/>
    </location>
</feature>
<name>A0A7E4V768_PANRE</name>
<reference evidence="9" key="2">
    <citation type="submission" date="2020-10" db="UniProtKB">
        <authorList>
            <consortium name="WormBaseParasite"/>
        </authorList>
    </citation>
    <scope>IDENTIFICATION</scope>
</reference>
<feature type="transmembrane region" description="Helical" evidence="6">
    <location>
        <begin position="879"/>
        <end position="901"/>
    </location>
</feature>
<dbReference type="SUPFAM" id="SSF52540">
    <property type="entry name" value="P-loop containing nucleoside triphosphate hydrolases"/>
    <property type="match status" value="2"/>
</dbReference>
<dbReference type="PANTHER" id="PTHR19229:SF151">
    <property type="entry name" value="ABC TRANSPORTER DOMAIN-CONTAINING PROTEIN"/>
    <property type="match status" value="1"/>
</dbReference>
<dbReference type="PANTHER" id="PTHR19229">
    <property type="entry name" value="ATP-BINDING CASSETTE TRANSPORTER SUBFAMILY A ABCA"/>
    <property type="match status" value="1"/>
</dbReference>
<feature type="transmembrane region" description="Helical" evidence="6">
    <location>
        <begin position="163"/>
        <end position="182"/>
    </location>
</feature>
<evidence type="ECO:0000256" key="2">
    <source>
        <dbReference type="ARBA" id="ARBA00022692"/>
    </source>
</evidence>
<evidence type="ECO:0000256" key="3">
    <source>
        <dbReference type="ARBA" id="ARBA00022989"/>
    </source>
</evidence>
<evidence type="ECO:0000313" key="8">
    <source>
        <dbReference type="Proteomes" id="UP000492821"/>
    </source>
</evidence>
<keyword evidence="2 6" id="KW-0812">Transmembrane</keyword>
<feature type="transmembrane region" description="Helical" evidence="6">
    <location>
        <begin position="982"/>
        <end position="1005"/>
    </location>
</feature>
<dbReference type="GO" id="GO:0140359">
    <property type="term" value="F:ABC-type transporter activity"/>
    <property type="evidence" value="ECO:0007669"/>
    <property type="project" value="InterPro"/>
</dbReference>
<evidence type="ECO:0000256" key="4">
    <source>
        <dbReference type="ARBA" id="ARBA00023136"/>
    </source>
</evidence>
<evidence type="ECO:0000256" key="1">
    <source>
        <dbReference type="ARBA" id="ARBA00004141"/>
    </source>
</evidence>
<feature type="transmembrane region" description="Helical" evidence="6">
    <location>
        <begin position="441"/>
        <end position="461"/>
    </location>
</feature>
<keyword evidence="4 6" id="KW-0472">Membrane</keyword>
<dbReference type="GO" id="GO:0016887">
    <property type="term" value="F:ATP hydrolysis activity"/>
    <property type="evidence" value="ECO:0007669"/>
    <property type="project" value="InterPro"/>
</dbReference>
<feature type="region of interest" description="Disordered" evidence="5">
    <location>
        <begin position="1269"/>
        <end position="1288"/>
    </location>
</feature>
<accession>A0A7E4V768</accession>